<feature type="non-terminal residue" evidence="2">
    <location>
        <position position="1"/>
    </location>
</feature>
<keyword evidence="1" id="KW-0732">Signal</keyword>
<reference evidence="2" key="1">
    <citation type="submission" date="2015-04" db="EMBL/GenBank/DDBJ databases">
        <title>The genome sequence of the plant pathogenic Rhizarian Plasmodiophora brassicae reveals insights in its biotrophic life cycle and the origin of chitin synthesis.</title>
        <authorList>
            <person name="Schwelm A."/>
            <person name="Fogelqvist J."/>
            <person name="Knaust A."/>
            <person name="Julke S."/>
            <person name="Lilja T."/>
            <person name="Dhandapani V."/>
            <person name="Bonilla-Rosso G."/>
            <person name="Karlsson M."/>
            <person name="Shevchenko A."/>
            <person name="Choi S.R."/>
            <person name="Kim H.G."/>
            <person name="Park J.Y."/>
            <person name="Lim Y.P."/>
            <person name="Ludwig-Muller J."/>
            <person name="Dixelius C."/>
        </authorList>
    </citation>
    <scope>NUCLEOTIDE SEQUENCE</scope>
    <source>
        <tissue evidence="2">Potato root galls</tissue>
    </source>
</reference>
<feature type="signal peptide" evidence="1">
    <location>
        <begin position="1"/>
        <end position="27"/>
    </location>
</feature>
<sequence>FASVAVSMTTTIQLALIALTAFAFAIGHDMEVDTTKLDESWLFGIENIPNLEWLTNIKYSPDDCHSDYTGSPGEQEDVVFDEREYQRLQEDALFAEKKYQREQEEVLLSEFACKTTGLCVDLCKAAVKKRSLLDLNHDNHYLRLGLLKFALNKFDKSTSFNMNSQMFFWQKTVSPYLSSDNQPIDFMNLVHSFVARHVWTDEDGVPDVQLVAITTALNQYLTTLPPTQPVIEMFRKLDERFNSFLVEYQPKAFPPYDDMNAGQFLVHIARDDMLFRSSIVGIVPIPNQMPPIEQRRFTMDLFQEFDRDFYASRSALLELFRQYSDFAIESYSHPQCALHSLTQGQFEVFAMQLRQFALKCHGVDIVIRRFISPLLMQIQLPQSTASAKRVAEALSQSVRLLFGAEIEGVPDDATRALIPQFQSKFISWAQRTGFPILCFQEMSKDLMEYFIKGIEKKTQNKT</sequence>
<proteinExistence type="predicted"/>
<protein>
    <submittedName>
        <fullName evidence="2">Uncharacterized protein</fullName>
    </submittedName>
</protein>
<evidence type="ECO:0000256" key="1">
    <source>
        <dbReference type="SAM" id="SignalP"/>
    </source>
</evidence>
<dbReference type="EMBL" id="HACM01002442">
    <property type="protein sequence ID" value="CRZ02884.1"/>
    <property type="molecule type" value="Transcribed_RNA"/>
</dbReference>
<accession>A0A0H5R4C4</accession>
<dbReference type="AlphaFoldDB" id="A0A0H5R4C4"/>
<organism evidence="2">
    <name type="scientific">Spongospora subterranea</name>
    <dbReference type="NCBI Taxonomy" id="70186"/>
    <lineage>
        <taxon>Eukaryota</taxon>
        <taxon>Sar</taxon>
        <taxon>Rhizaria</taxon>
        <taxon>Endomyxa</taxon>
        <taxon>Phytomyxea</taxon>
        <taxon>Plasmodiophorida</taxon>
        <taxon>Plasmodiophoridae</taxon>
        <taxon>Spongospora</taxon>
    </lineage>
</organism>
<evidence type="ECO:0000313" key="2">
    <source>
        <dbReference type="EMBL" id="CRZ02884.1"/>
    </source>
</evidence>
<feature type="chain" id="PRO_5005223875" evidence="1">
    <location>
        <begin position="28"/>
        <end position="462"/>
    </location>
</feature>
<name>A0A0H5R4C4_9EUKA</name>